<evidence type="ECO:0000259" key="5">
    <source>
        <dbReference type="PROSITE" id="PS50921"/>
    </source>
</evidence>
<keyword evidence="7" id="KW-1185">Reference proteome</keyword>
<dbReference type="GO" id="GO:0016301">
    <property type="term" value="F:kinase activity"/>
    <property type="evidence" value="ECO:0007669"/>
    <property type="project" value="UniProtKB-KW"/>
</dbReference>
<dbReference type="InterPro" id="IPR005561">
    <property type="entry name" value="ANTAR"/>
</dbReference>
<dbReference type="Proteomes" id="UP000440096">
    <property type="component" value="Unassembled WGS sequence"/>
</dbReference>
<sequence length="346" mass="36374">MANELTVQQALVLRFSGALDDLDGTLAQAAGVLAPLVVLDLRGVGPLSTTDARAVHAFVRARADEGVRCHVVADPAGAAARALAGLGVAPVFGALEQALTSDDDPRENALPDQLEALTRTLLGKTTVAAALEKIVEAAGVVMPAADLVSVTLRSPEGEFTTPIETDPVALELDQVQYNSGKGPCLDAAKPDGPGYVRSDDLAHEQRWPEFASGAVGHGYASILSTELLQAIGSARPSGALNIYSRRLHGFSETDRHLALLLATHASLALAHTHTTELAELQATQLREAISTRDVIGQAKGILMNRQGISPDEAFHLLRTTSQALNVKLVDVARTLTDRHGELDLPG</sequence>
<evidence type="ECO:0000256" key="4">
    <source>
        <dbReference type="ARBA" id="ARBA00023163"/>
    </source>
</evidence>
<dbReference type="SMART" id="SM01012">
    <property type="entry name" value="ANTAR"/>
    <property type="match status" value="1"/>
</dbReference>
<evidence type="ECO:0000256" key="3">
    <source>
        <dbReference type="ARBA" id="ARBA00023015"/>
    </source>
</evidence>
<dbReference type="Pfam" id="PF13185">
    <property type="entry name" value="GAF_2"/>
    <property type="match status" value="1"/>
</dbReference>
<evidence type="ECO:0000256" key="1">
    <source>
        <dbReference type="ARBA" id="ARBA00022679"/>
    </source>
</evidence>
<dbReference type="SUPFAM" id="SSF52172">
    <property type="entry name" value="CheY-like"/>
    <property type="match status" value="1"/>
</dbReference>
<evidence type="ECO:0000313" key="6">
    <source>
        <dbReference type="EMBL" id="MTD53378.1"/>
    </source>
</evidence>
<dbReference type="SUPFAM" id="SSF55781">
    <property type="entry name" value="GAF domain-like"/>
    <property type="match status" value="1"/>
</dbReference>
<dbReference type="Pfam" id="PF03861">
    <property type="entry name" value="ANTAR"/>
    <property type="match status" value="1"/>
</dbReference>
<dbReference type="InterPro" id="IPR011006">
    <property type="entry name" value="CheY-like_superfamily"/>
</dbReference>
<dbReference type="InterPro" id="IPR029016">
    <property type="entry name" value="GAF-like_dom_sf"/>
</dbReference>
<proteinExistence type="predicted"/>
<gene>
    <name evidence="6" type="ORF">GKO32_05200</name>
</gene>
<dbReference type="RefSeq" id="WP_154755620.1">
    <property type="nucleotide sequence ID" value="NZ_WMBA01000005.1"/>
</dbReference>
<accession>A0A6N7YND3</accession>
<keyword evidence="1" id="KW-0808">Transferase</keyword>
<dbReference type="OrthoDB" id="4629915at2"/>
<name>A0A6N7YND3_9PSEU</name>
<dbReference type="Gene3D" id="1.10.10.10">
    <property type="entry name" value="Winged helix-like DNA-binding domain superfamily/Winged helix DNA-binding domain"/>
    <property type="match status" value="1"/>
</dbReference>
<dbReference type="InterPro" id="IPR003018">
    <property type="entry name" value="GAF"/>
</dbReference>
<feature type="domain" description="ANTAR" evidence="5">
    <location>
        <begin position="275"/>
        <end position="336"/>
    </location>
</feature>
<dbReference type="EMBL" id="WMBA01000005">
    <property type="protein sequence ID" value="MTD53378.1"/>
    <property type="molecule type" value="Genomic_DNA"/>
</dbReference>
<evidence type="ECO:0000256" key="2">
    <source>
        <dbReference type="ARBA" id="ARBA00022777"/>
    </source>
</evidence>
<comment type="caution">
    <text evidence="6">The sequence shown here is derived from an EMBL/GenBank/DDBJ whole genome shotgun (WGS) entry which is preliminary data.</text>
</comment>
<dbReference type="Gene3D" id="3.30.450.40">
    <property type="match status" value="1"/>
</dbReference>
<keyword evidence="4" id="KW-0804">Transcription</keyword>
<evidence type="ECO:0000313" key="7">
    <source>
        <dbReference type="Proteomes" id="UP000440096"/>
    </source>
</evidence>
<dbReference type="PROSITE" id="PS50921">
    <property type="entry name" value="ANTAR"/>
    <property type="match status" value="1"/>
</dbReference>
<dbReference type="GO" id="GO:0003723">
    <property type="term" value="F:RNA binding"/>
    <property type="evidence" value="ECO:0007669"/>
    <property type="project" value="InterPro"/>
</dbReference>
<organism evidence="6 7">
    <name type="scientific">Amycolatopsis pithecellobii</name>
    <dbReference type="NCBI Taxonomy" id="664692"/>
    <lineage>
        <taxon>Bacteria</taxon>
        <taxon>Bacillati</taxon>
        <taxon>Actinomycetota</taxon>
        <taxon>Actinomycetes</taxon>
        <taxon>Pseudonocardiales</taxon>
        <taxon>Pseudonocardiaceae</taxon>
        <taxon>Amycolatopsis</taxon>
    </lineage>
</organism>
<protein>
    <submittedName>
        <fullName evidence="6">ANTAR domain-containing protein</fullName>
    </submittedName>
</protein>
<keyword evidence="3" id="KW-0805">Transcription regulation</keyword>
<reference evidence="6 7" key="1">
    <citation type="submission" date="2019-11" db="EMBL/GenBank/DDBJ databases">
        <title>Draft genome of Amycolatopsis RM579.</title>
        <authorList>
            <person name="Duangmal K."/>
            <person name="Mingma R."/>
        </authorList>
    </citation>
    <scope>NUCLEOTIDE SEQUENCE [LARGE SCALE GENOMIC DNA]</scope>
    <source>
        <strain evidence="6 7">RM579</strain>
    </source>
</reference>
<dbReference type="AlphaFoldDB" id="A0A6N7YND3"/>
<keyword evidence="2" id="KW-0418">Kinase</keyword>
<dbReference type="InterPro" id="IPR036388">
    <property type="entry name" value="WH-like_DNA-bd_sf"/>
</dbReference>